<feature type="compositionally biased region" description="Polar residues" evidence="1">
    <location>
        <begin position="233"/>
        <end position="249"/>
    </location>
</feature>
<dbReference type="EMBL" id="KB445560">
    <property type="protein sequence ID" value="EMC93307.1"/>
    <property type="molecule type" value="Genomic_DNA"/>
</dbReference>
<dbReference type="HOGENOM" id="CLU_1077633_0_0_1"/>
<reference evidence="2 3" key="1">
    <citation type="journal article" date="2012" name="PLoS Pathog.">
        <title>Diverse lifestyles and strategies of plant pathogenesis encoded in the genomes of eighteen Dothideomycetes fungi.</title>
        <authorList>
            <person name="Ohm R.A."/>
            <person name="Feau N."/>
            <person name="Henrissat B."/>
            <person name="Schoch C.L."/>
            <person name="Horwitz B.A."/>
            <person name="Barry K.W."/>
            <person name="Condon B.J."/>
            <person name="Copeland A.C."/>
            <person name="Dhillon B."/>
            <person name="Glaser F."/>
            <person name="Hesse C.N."/>
            <person name="Kosti I."/>
            <person name="LaButti K."/>
            <person name="Lindquist E.A."/>
            <person name="Lucas S."/>
            <person name="Salamov A.A."/>
            <person name="Bradshaw R.E."/>
            <person name="Ciuffetti L."/>
            <person name="Hamelin R.C."/>
            <person name="Kema G.H.J."/>
            <person name="Lawrence C."/>
            <person name="Scott J.A."/>
            <person name="Spatafora J.W."/>
            <person name="Turgeon B.G."/>
            <person name="de Wit P.J.G.M."/>
            <person name="Zhong S."/>
            <person name="Goodwin S.B."/>
            <person name="Grigoriev I.V."/>
        </authorList>
    </citation>
    <scope>NUCLEOTIDE SEQUENCE [LARGE SCALE GENOMIC DNA]</scope>
    <source>
        <strain evidence="2 3">UAMH 10762</strain>
    </source>
</reference>
<evidence type="ECO:0000313" key="2">
    <source>
        <dbReference type="EMBL" id="EMC93307.1"/>
    </source>
</evidence>
<dbReference type="GeneID" id="19110056"/>
<accession>M2LGS5</accession>
<name>M2LGS5_BAUPA</name>
<dbReference type="Proteomes" id="UP000011761">
    <property type="component" value="Unassembled WGS sequence"/>
</dbReference>
<sequence length="258" mass="28954">MDCFMEWQSKQSYFLAELDTTMDANALLNRFGAALGIGAALVVKKDAFRKIFQHHKDKVKEAVRIYSGSELLNSLTTRICVDLNRGFSRGEVLDVVLKEMHGKAEQALEQDVPCTAKRHATVKADAVVTDLNLLQTFKNSDVDSELELYFDYAGFCNRCVLLLKSVKFPVTPPHQAKKGMTEDPVYIGLHLLDEARQLEKARRPMDDSGLALLARQVQKYVVKHEDDCIQAAKQRSSGNTPASDHSMLSKSARKHDQQ</sequence>
<dbReference type="KEGG" id="bcom:BAUCODRAFT_235836"/>
<gene>
    <name evidence="2" type="ORF">BAUCODRAFT_235836</name>
</gene>
<keyword evidence="3" id="KW-1185">Reference proteome</keyword>
<organism evidence="2 3">
    <name type="scientific">Baudoinia panamericana (strain UAMH 10762)</name>
    <name type="common">Angels' share fungus</name>
    <name type="synonym">Baudoinia compniacensis (strain UAMH 10762)</name>
    <dbReference type="NCBI Taxonomy" id="717646"/>
    <lineage>
        <taxon>Eukaryota</taxon>
        <taxon>Fungi</taxon>
        <taxon>Dikarya</taxon>
        <taxon>Ascomycota</taxon>
        <taxon>Pezizomycotina</taxon>
        <taxon>Dothideomycetes</taxon>
        <taxon>Dothideomycetidae</taxon>
        <taxon>Mycosphaerellales</taxon>
        <taxon>Teratosphaeriaceae</taxon>
        <taxon>Baudoinia</taxon>
    </lineage>
</organism>
<feature type="region of interest" description="Disordered" evidence="1">
    <location>
        <begin position="231"/>
        <end position="258"/>
    </location>
</feature>
<dbReference type="AlphaFoldDB" id="M2LGS5"/>
<protein>
    <submittedName>
        <fullName evidence="2">Uncharacterized protein</fullName>
    </submittedName>
</protein>
<evidence type="ECO:0000256" key="1">
    <source>
        <dbReference type="SAM" id="MobiDB-lite"/>
    </source>
</evidence>
<proteinExistence type="predicted"/>
<evidence type="ECO:0000313" key="3">
    <source>
        <dbReference type="Proteomes" id="UP000011761"/>
    </source>
</evidence>
<dbReference type="RefSeq" id="XP_007679519.1">
    <property type="nucleotide sequence ID" value="XM_007681329.1"/>
</dbReference>